<proteinExistence type="predicted"/>
<evidence type="ECO:0000259" key="1">
    <source>
        <dbReference type="PROSITE" id="PS51411"/>
    </source>
</evidence>
<evidence type="ECO:0000313" key="2">
    <source>
        <dbReference type="EMBL" id="SVB11804.1"/>
    </source>
</evidence>
<sequence>MSVKFNSVGRARTFLLPEVDFEPKLEPGDPVVVRMGERPAFGAVVRTVPLVAERTASLGNPPVRVLRRASRDDVLRRLRHEQRERDAQRVCGLKIRERALPMKLVKVEQLFDGSKLIVFFTAEGRVDFRELVRELASDFGVRIEMRQIGPRDEAKLLGGYGTCGRPLCCTTWLETFEPISIKMAKRQNLSLNPSRLSGVCGRLKCCLRYELPNAKGEQHAGCAHESSCERVAGGCSSECGAGGCGSCSSK</sequence>
<dbReference type="InterPro" id="IPR047767">
    <property type="entry name" value="PSP1-like"/>
</dbReference>
<dbReference type="EMBL" id="UINC01029307">
    <property type="protein sequence ID" value="SVB11804.1"/>
    <property type="molecule type" value="Genomic_DNA"/>
</dbReference>
<dbReference type="InterPro" id="IPR007557">
    <property type="entry name" value="PSP1_C"/>
</dbReference>
<organism evidence="2">
    <name type="scientific">marine metagenome</name>
    <dbReference type="NCBI Taxonomy" id="408172"/>
    <lineage>
        <taxon>unclassified sequences</taxon>
        <taxon>metagenomes</taxon>
        <taxon>ecological metagenomes</taxon>
    </lineage>
</organism>
<dbReference type="PANTHER" id="PTHR43830">
    <property type="entry name" value="PROTEIN PSP1"/>
    <property type="match status" value="1"/>
</dbReference>
<name>A0A382BDR2_9ZZZZ</name>
<dbReference type="PANTHER" id="PTHR43830:SF3">
    <property type="entry name" value="PROTEIN PSP1"/>
    <property type="match status" value="1"/>
</dbReference>
<reference evidence="2" key="1">
    <citation type="submission" date="2018-05" db="EMBL/GenBank/DDBJ databases">
        <authorList>
            <person name="Lanie J.A."/>
            <person name="Ng W.-L."/>
            <person name="Kazmierczak K.M."/>
            <person name="Andrzejewski T.M."/>
            <person name="Davidsen T.M."/>
            <person name="Wayne K.J."/>
            <person name="Tettelin H."/>
            <person name="Glass J.I."/>
            <person name="Rusch D."/>
            <person name="Podicherti R."/>
            <person name="Tsui H.-C.T."/>
            <person name="Winkler M.E."/>
        </authorList>
    </citation>
    <scope>NUCLEOTIDE SEQUENCE</scope>
</reference>
<dbReference type="GO" id="GO:0005737">
    <property type="term" value="C:cytoplasm"/>
    <property type="evidence" value="ECO:0007669"/>
    <property type="project" value="TreeGrafter"/>
</dbReference>
<dbReference type="PROSITE" id="PS51411">
    <property type="entry name" value="PSP1_C"/>
    <property type="match status" value="1"/>
</dbReference>
<dbReference type="AlphaFoldDB" id="A0A382BDR2"/>
<feature type="domain" description="PSP1 C-terminal" evidence="1">
    <location>
        <begin position="63"/>
        <end position="148"/>
    </location>
</feature>
<dbReference type="Pfam" id="PF04468">
    <property type="entry name" value="PSP1"/>
    <property type="match status" value="1"/>
</dbReference>
<dbReference type="NCBIfam" id="NF041131">
    <property type="entry name" value="RicT_YaaT_fam"/>
    <property type="match status" value="1"/>
</dbReference>
<gene>
    <name evidence="2" type="ORF">METZ01_LOCUS164658</name>
</gene>
<accession>A0A382BDR2</accession>
<protein>
    <recommendedName>
        <fullName evidence="1">PSP1 C-terminal domain-containing protein</fullName>
    </recommendedName>
</protein>